<name>A0A090GUB4_MESPL</name>
<sequence>MAYEHKSGLSGAYDRSVAFPLWDSVLSREGKIGQAAEMFEAQQILQRKIRSIGNLVARDGDRVEGADIIIDAEAGTVTLTVGRLYINGRVLDAPAAVLAAVPMAGAVHIGVRLVETYVTELEEPALYGLMPGALSEGEAGAARIVQTLTWGFSGDAGAGDLYSVYLLKDGVAIDQTPPPNLTGINAQLAVYDFDANGNYIVTGCTVTALGKDGTDQVFSIAEGVANIKGQKRTRYAALRHRELETFDLFRIPTEVHTFGANPTIVTLNHGPIATIREVLVEKEVTETVVRGGTVNGSDALVNTGVTAILEVKLGGTTYASPADYVKAGDLVSWAPGGAEPAAGNGYTVKYRYLGIVSPTDITATSITVAGGVNGGQIQVDYDFKLPRVDILGMDSDGNSVYLKGVSSRTNALPPTVPADVLPLALIDNNWTGTPDVTDIGVRAYTMAKIDRMYNSLVDALDLIALERLQRDIDSREPISKNGVFVDPFTSDRYRDEGEPQTAAVFGGLLRLAIDPTFHAINLPGVTLLNWTEEVAVEQALATRCTKINPYQNFEPLPASMTINPPVDYWTETATEWASDSAAALSSPVVITTSRSTSGRTTTTTTTTQRETIQSSTREEALAYLRQISLQFTIKGFGAGENLTKLDFDGIDVNPGGLSADGTGQIVGNFTIPANVPAGSKGVVAEGQGGSKAAAIFVGQGTIDIETLRRVITTTVQSTSVTAPRETGGNSGPAHTGGMGLDPLAQTFTLPEGRHIAGVNLKVCLVGDPDNALLIEIVEVENGIPTVNVVAQAFYDMNDAVIGQWTEVRFPYPIWVPAGVEYAFVVKTNDANHSIMTAKLGDFDADLQQPVAAQPYSVGVMLSSSNAQTWTPHQDEDICFQLIAAKFAPTIKTVNVGTFAAANMSDLLIRAEVELPTAAAEMHFEVQLDDGSVTLLNPGQAWELQAFYTGNVQVRAVLTGSAKVSPVLFPVILAIEGELQTTGTYVTRAFTMGTGVDILSYLKTKIPTGATIAMHADAANDAWSAMAQVTQTPLQDAGWVERKYNVLNFNANPVGRIRITLTGTPAARPMAYDFRSISTP</sequence>
<organism evidence="3 4">
    <name type="scientific">Mesorhizobium plurifarium</name>
    <dbReference type="NCBI Taxonomy" id="69974"/>
    <lineage>
        <taxon>Bacteria</taxon>
        <taxon>Pseudomonadati</taxon>
        <taxon>Pseudomonadota</taxon>
        <taxon>Alphaproteobacteria</taxon>
        <taxon>Hyphomicrobiales</taxon>
        <taxon>Phyllobacteriaceae</taxon>
        <taxon>Mesorhizobium</taxon>
    </lineage>
</organism>
<protein>
    <submittedName>
        <fullName evidence="3">Phage related protein, virulence-associated</fullName>
    </submittedName>
</protein>
<accession>A0A090GUB4</accession>
<feature type="domain" description="DUF4815" evidence="2">
    <location>
        <begin position="13"/>
        <end position="576"/>
    </location>
</feature>
<dbReference type="EMBL" id="CCNE01000014">
    <property type="protein sequence ID" value="CDX55878.1"/>
    <property type="molecule type" value="Genomic_DNA"/>
</dbReference>
<dbReference type="AlphaFoldDB" id="A0A090GUB4"/>
<evidence type="ECO:0000313" key="3">
    <source>
        <dbReference type="EMBL" id="CDX55878.1"/>
    </source>
</evidence>
<gene>
    <name evidence="3" type="ORF">MPL3365_210108</name>
</gene>
<proteinExistence type="predicted"/>
<feature type="region of interest" description="Disordered" evidence="1">
    <location>
        <begin position="593"/>
        <end position="614"/>
    </location>
</feature>
<evidence type="ECO:0000256" key="1">
    <source>
        <dbReference type="SAM" id="MobiDB-lite"/>
    </source>
</evidence>
<reference evidence="3 4" key="1">
    <citation type="submission" date="2014-08" db="EMBL/GenBank/DDBJ databases">
        <authorList>
            <person name="Moulin Lionel"/>
        </authorList>
    </citation>
    <scope>NUCLEOTIDE SEQUENCE [LARGE SCALE GENOMIC DNA]</scope>
</reference>
<dbReference type="Proteomes" id="UP000046122">
    <property type="component" value="Unassembled WGS sequence"/>
</dbReference>
<evidence type="ECO:0000259" key="2">
    <source>
        <dbReference type="Pfam" id="PF16075"/>
    </source>
</evidence>
<dbReference type="InterPro" id="IPR032096">
    <property type="entry name" value="DUF4815"/>
</dbReference>
<evidence type="ECO:0000313" key="4">
    <source>
        <dbReference type="Proteomes" id="UP000046122"/>
    </source>
</evidence>
<dbReference type="Pfam" id="PF16075">
    <property type="entry name" value="DUF4815"/>
    <property type="match status" value="1"/>
</dbReference>